<dbReference type="EMBL" id="AMCI01001406">
    <property type="protein sequence ID" value="EJX05646.1"/>
    <property type="molecule type" value="Genomic_DNA"/>
</dbReference>
<dbReference type="AlphaFoldDB" id="J9CZF1"/>
<evidence type="ECO:0000313" key="2">
    <source>
        <dbReference type="EMBL" id="EJX05646.1"/>
    </source>
</evidence>
<proteinExistence type="predicted"/>
<feature type="region of interest" description="Disordered" evidence="1">
    <location>
        <begin position="16"/>
        <end position="42"/>
    </location>
</feature>
<gene>
    <name evidence="2" type="ORF">EVA_06245</name>
</gene>
<accession>J9CZF1</accession>
<comment type="caution">
    <text evidence="2">The sequence shown here is derived from an EMBL/GenBank/DDBJ whole genome shotgun (WGS) entry which is preliminary data.</text>
</comment>
<name>J9CZF1_9ZZZZ</name>
<organism evidence="2">
    <name type="scientific">gut metagenome</name>
    <dbReference type="NCBI Taxonomy" id="749906"/>
    <lineage>
        <taxon>unclassified sequences</taxon>
        <taxon>metagenomes</taxon>
        <taxon>organismal metagenomes</taxon>
    </lineage>
</organism>
<reference evidence="2" key="1">
    <citation type="journal article" date="2012" name="PLoS ONE">
        <title>Gene sets for utilization of primary and secondary nutrition supplies in the distal gut of endangered iberian lynx.</title>
        <authorList>
            <person name="Alcaide M."/>
            <person name="Messina E."/>
            <person name="Richter M."/>
            <person name="Bargiela R."/>
            <person name="Peplies J."/>
            <person name="Huws S.A."/>
            <person name="Newbold C.J."/>
            <person name="Golyshin P.N."/>
            <person name="Simon M.A."/>
            <person name="Lopez G."/>
            <person name="Yakimov M.M."/>
            <person name="Ferrer M."/>
        </authorList>
    </citation>
    <scope>NUCLEOTIDE SEQUENCE</scope>
</reference>
<feature type="compositionally biased region" description="Polar residues" evidence="1">
    <location>
        <begin position="16"/>
        <end position="31"/>
    </location>
</feature>
<protein>
    <submittedName>
        <fullName evidence="2">Uncharacterized protein</fullName>
    </submittedName>
</protein>
<feature type="compositionally biased region" description="Basic and acidic residues" evidence="1">
    <location>
        <begin position="32"/>
        <end position="42"/>
    </location>
</feature>
<sequence length="42" mass="5088">MSDSILTKKQQTYQTNFYKRTRNETAPQFTSSEDRLKRNNLF</sequence>
<evidence type="ECO:0000256" key="1">
    <source>
        <dbReference type="SAM" id="MobiDB-lite"/>
    </source>
</evidence>